<dbReference type="PANTHER" id="PTHR42982:SF1">
    <property type="entry name" value="SEC-INDEPENDENT PROTEIN TRANSLOCASE PROTEIN TATA"/>
    <property type="match status" value="1"/>
</dbReference>
<reference evidence="11" key="1">
    <citation type="journal article" date="2021" name="PeerJ">
        <title>Extensive microbial diversity within the chicken gut microbiome revealed by metagenomics and culture.</title>
        <authorList>
            <person name="Gilroy R."/>
            <person name="Ravi A."/>
            <person name="Getino M."/>
            <person name="Pursley I."/>
            <person name="Horton D.L."/>
            <person name="Alikhan N.F."/>
            <person name="Baker D."/>
            <person name="Gharbi K."/>
            <person name="Hall N."/>
            <person name="Watson M."/>
            <person name="Adriaenssens E.M."/>
            <person name="Foster-Nyarko E."/>
            <person name="Jarju S."/>
            <person name="Secka A."/>
            <person name="Antonio M."/>
            <person name="Oren A."/>
            <person name="Chaudhuri R.R."/>
            <person name="La Ragione R."/>
            <person name="Hildebrand F."/>
            <person name="Pallen M.J."/>
        </authorList>
    </citation>
    <scope>NUCLEOTIDE SEQUENCE</scope>
    <source>
        <strain evidence="11">CHK121-7720</strain>
    </source>
</reference>
<gene>
    <name evidence="9" type="primary">tatA</name>
    <name evidence="11" type="ORF">K8U91_04810</name>
</gene>
<comment type="caution">
    <text evidence="11">The sequence shown here is derived from an EMBL/GenBank/DDBJ whole genome shotgun (WGS) entry which is preliminary data.</text>
</comment>
<keyword evidence="2 9" id="KW-0813">Transport</keyword>
<dbReference type="InterPro" id="IPR003369">
    <property type="entry name" value="TatA/B/E"/>
</dbReference>
<feature type="region of interest" description="Disordered" evidence="10">
    <location>
        <begin position="54"/>
        <end position="77"/>
    </location>
</feature>
<evidence type="ECO:0000256" key="2">
    <source>
        <dbReference type="ARBA" id="ARBA00022448"/>
    </source>
</evidence>
<evidence type="ECO:0000256" key="3">
    <source>
        <dbReference type="ARBA" id="ARBA00022475"/>
    </source>
</evidence>
<evidence type="ECO:0000313" key="12">
    <source>
        <dbReference type="Proteomes" id="UP000757103"/>
    </source>
</evidence>
<dbReference type="GO" id="GO:0033281">
    <property type="term" value="C:TAT protein transport complex"/>
    <property type="evidence" value="ECO:0007669"/>
    <property type="project" value="UniProtKB-UniRule"/>
</dbReference>
<comment type="similarity">
    <text evidence="9">Belongs to the TatA/E family.</text>
</comment>
<dbReference type="Proteomes" id="UP000757103">
    <property type="component" value="Unassembled WGS sequence"/>
</dbReference>
<dbReference type="InterPro" id="IPR006312">
    <property type="entry name" value="TatA/E"/>
</dbReference>
<dbReference type="HAMAP" id="MF_00236">
    <property type="entry name" value="TatA_E"/>
    <property type="match status" value="1"/>
</dbReference>
<feature type="compositionally biased region" description="Basic and acidic residues" evidence="10">
    <location>
        <begin position="67"/>
        <end position="77"/>
    </location>
</feature>
<name>A0A921MQP8_9BACT</name>
<keyword evidence="3 9" id="KW-1003">Cell membrane</keyword>
<keyword evidence="6 9" id="KW-1133">Transmembrane helix</keyword>
<keyword evidence="4 9" id="KW-0812">Transmembrane</keyword>
<accession>A0A921MQP8</accession>
<evidence type="ECO:0000256" key="9">
    <source>
        <dbReference type="HAMAP-Rule" id="MF_00236"/>
    </source>
</evidence>
<evidence type="ECO:0000256" key="7">
    <source>
        <dbReference type="ARBA" id="ARBA00023010"/>
    </source>
</evidence>
<dbReference type="PANTHER" id="PTHR42982">
    <property type="entry name" value="SEC-INDEPENDENT PROTEIN TRANSLOCASE PROTEIN TATA"/>
    <property type="match status" value="1"/>
</dbReference>
<dbReference type="NCBIfam" id="TIGR01411">
    <property type="entry name" value="tatAE"/>
    <property type="match status" value="1"/>
</dbReference>
<keyword evidence="5 9" id="KW-0653">Protein transport</keyword>
<evidence type="ECO:0000256" key="4">
    <source>
        <dbReference type="ARBA" id="ARBA00022692"/>
    </source>
</evidence>
<dbReference type="EMBL" id="DYUD01000015">
    <property type="protein sequence ID" value="HJG88784.1"/>
    <property type="molecule type" value="Genomic_DNA"/>
</dbReference>
<comment type="subunit">
    <text evidence="9">Forms a complex with TatC.</text>
</comment>
<evidence type="ECO:0000256" key="10">
    <source>
        <dbReference type="SAM" id="MobiDB-lite"/>
    </source>
</evidence>
<feature type="transmembrane region" description="Helical" evidence="9">
    <location>
        <begin position="6"/>
        <end position="30"/>
    </location>
</feature>
<dbReference type="Pfam" id="PF02416">
    <property type="entry name" value="TatA_B_E"/>
    <property type="match status" value="1"/>
</dbReference>
<organism evidence="11 12">
    <name type="scientific">Barnesiella viscericola</name>
    <dbReference type="NCBI Taxonomy" id="397865"/>
    <lineage>
        <taxon>Bacteria</taxon>
        <taxon>Pseudomonadati</taxon>
        <taxon>Bacteroidota</taxon>
        <taxon>Bacteroidia</taxon>
        <taxon>Bacteroidales</taxon>
        <taxon>Barnesiellaceae</taxon>
        <taxon>Barnesiella</taxon>
    </lineage>
</organism>
<evidence type="ECO:0000313" key="11">
    <source>
        <dbReference type="EMBL" id="HJG88784.1"/>
    </source>
</evidence>
<dbReference type="RefSeq" id="WP_273305820.1">
    <property type="nucleotide sequence ID" value="NZ_DYUD01000015.1"/>
</dbReference>
<evidence type="ECO:0000256" key="5">
    <source>
        <dbReference type="ARBA" id="ARBA00022927"/>
    </source>
</evidence>
<dbReference type="GO" id="GO:0008320">
    <property type="term" value="F:protein transmembrane transporter activity"/>
    <property type="evidence" value="ECO:0007669"/>
    <property type="project" value="UniProtKB-UniRule"/>
</dbReference>
<evidence type="ECO:0000256" key="6">
    <source>
        <dbReference type="ARBA" id="ARBA00022989"/>
    </source>
</evidence>
<sequence>MNTLAAILLLFGNLGTTEVIIIFVVILLLFGGKKIPELMHGLGKGVRSFKKGMNEIEEEINTPPTPDNKEKSKEEQK</sequence>
<evidence type="ECO:0000256" key="8">
    <source>
        <dbReference type="ARBA" id="ARBA00023136"/>
    </source>
</evidence>
<dbReference type="GO" id="GO:0043953">
    <property type="term" value="P:protein transport by the Tat complex"/>
    <property type="evidence" value="ECO:0007669"/>
    <property type="project" value="UniProtKB-UniRule"/>
</dbReference>
<keyword evidence="8 9" id="KW-0472">Membrane</keyword>
<comment type="subcellular location">
    <subcellularLocation>
        <location evidence="1 9">Cell membrane</location>
        <topology evidence="1 9">Single-pass membrane protein</topology>
    </subcellularLocation>
</comment>
<dbReference type="AlphaFoldDB" id="A0A921MQP8"/>
<dbReference type="Gene3D" id="1.20.5.3310">
    <property type="match status" value="1"/>
</dbReference>
<reference evidence="11" key="2">
    <citation type="submission" date="2021-09" db="EMBL/GenBank/DDBJ databases">
        <authorList>
            <person name="Gilroy R."/>
        </authorList>
    </citation>
    <scope>NUCLEOTIDE SEQUENCE</scope>
    <source>
        <strain evidence="11">CHK121-7720</strain>
    </source>
</reference>
<keyword evidence="7 9" id="KW-0811">Translocation</keyword>
<comment type="function">
    <text evidence="9">Part of the twin-arginine translocation (Tat) system that transports large folded proteins containing a characteristic twin-arginine motif in their signal peptide across membranes. TatA could form the protein-conducting channel of the Tat system.</text>
</comment>
<protein>
    <recommendedName>
        <fullName evidence="9">Sec-independent protein translocase protein TatA</fullName>
    </recommendedName>
</protein>
<evidence type="ECO:0000256" key="1">
    <source>
        <dbReference type="ARBA" id="ARBA00004162"/>
    </source>
</evidence>
<proteinExistence type="inferred from homology"/>